<proteinExistence type="predicted"/>
<evidence type="ECO:0000313" key="2">
    <source>
        <dbReference type="EMBL" id="ELZ51308.1"/>
    </source>
</evidence>
<keyword evidence="3" id="KW-1185">Reference proteome</keyword>
<accession>M0EW49</accession>
<evidence type="ECO:0000313" key="3">
    <source>
        <dbReference type="Proteomes" id="UP000011509"/>
    </source>
</evidence>
<dbReference type="PATRIC" id="fig|1227466.3.peg.275"/>
<dbReference type="EMBL" id="AOJL01000008">
    <property type="protein sequence ID" value="ELZ51308.1"/>
    <property type="molecule type" value="Genomic_DNA"/>
</dbReference>
<organism evidence="2 3">
    <name type="scientific">Halorubrum coriense DSM 10284</name>
    <dbReference type="NCBI Taxonomy" id="1227466"/>
    <lineage>
        <taxon>Archaea</taxon>
        <taxon>Methanobacteriati</taxon>
        <taxon>Methanobacteriota</taxon>
        <taxon>Stenosarchaea group</taxon>
        <taxon>Halobacteria</taxon>
        <taxon>Halobacteriales</taxon>
        <taxon>Haloferacaceae</taxon>
        <taxon>Halorubrum</taxon>
    </lineage>
</organism>
<dbReference type="AlphaFoldDB" id="M0EW49"/>
<dbReference type="Proteomes" id="UP000011509">
    <property type="component" value="Unassembled WGS sequence"/>
</dbReference>
<comment type="caution">
    <text evidence="2">The sequence shown here is derived from an EMBL/GenBank/DDBJ whole genome shotgun (WGS) entry which is preliminary data.</text>
</comment>
<reference evidence="2 3" key="1">
    <citation type="journal article" date="2014" name="PLoS Genet.">
        <title>Phylogenetically driven sequencing of extremely halophilic archaea reveals strategies for static and dynamic osmo-response.</title>
        <authorList>
            <person name="Becker E.A."/>
            <person name="Seitzer P.M."/>
            <person name="Tritt A."/>
            <person name="Larsen D."/>
            <person name="Krusor M."/>
            <person name="Yao A.I."/>
            <person name="Wu D."/>
            <person name="Madern D."/>
            <person name="Eisen J.A."/>
            <person name="Darling A.E."/>
            <person name="Facciotti M.T."/>
        </authorList>
    </citation>
    <scope>NUCLEOTIDE SEQUENCE [LARGE SCALE GENOMIC DNA]</scope>
    <source>
        <strain evidence="2 3">DSM 10284</strain>
    </source>
</reference>
<feature type="compositionally biased region" description="Low complexity" evidence="1">
    <location>
        <begin position="90"/>
        <end position="113"/>
    </location>
</feature>
<evidence type="ECO:0000256" key="1">
    <source>
        <dbReference type="SAM" id="MobiDB-lite"/>
    </source>
</evidence>
<feature type="region of interest" description="Disordered" evidence="1">
    <location>
        <begin position="89"/>
        <end position="113"/>
    </location>
</feature>
<sequence length="113" mass="11583">MDRLRERDPYERLLNSAAERGFLSGKDYHGTVHKVLEPGGAGGSACGDADGPEHGLPPVPTLVSSGEPPKSGVCEPQAVRAVGIAKRWLGSTSGRSSAPSSSTPRSASSARSG</sequence>
<name>M0EW49_9EURY</name>
<feature type="region of interest" description="Disordered" evidence="1">
    <location>
        <begin position="39"/>
        <end position="73"/>
    </location>
</feature>
<protein>
    <submittedName>
        <fullName evidence="2">Uncharacterized protein</fullName>
    </submittedName>
</protein>
<gene>
    <name evidence="2" type="ORF">C464_01356</name>
</gene>